<dbReference type="Proteomes" id="UP000092819">
    <property type="component" value="Unassembled WGS sequence"/>
</dbReference>
<dbReference type="PANTHER" id="PTHR43737">
    <property type="entry name" value="BLL7424 PROTEIN"/>
    <property type="match status" value="1"/>
</dbReference>
<dbReference type="AlphaFoldDB" id="A0A1C3JJW9"/>
<evidence type="ECO:0000256" key="1">
    <source>
        <dbReference type="ARBA" id="ARBA00022729"/>
    </source>
</evidence>
<protein>
    <submittedName>
        <fullName evidence="3">Uncharacterized protein</fullName>
    </submittedName>
</protein>
<keyword evidence="1 2" id="KW-0732">Signal</keyword>
<name>A0A1C3JJW9_9VIBR</name>
<feature type="signal peptide" evidence="2">
    <location>
        <begin position="1"/>
        <end position="30"/>
    </location>
</feature>
<dbReference type="NCBIfam" id="TIGR01409">
    <property type="entry name" value="TAT_signal_seq"/>
    <property type="match status" value="1"/>
</dbReference>
<dbReference type="RefSeq" id="WP_065677596.1">
    <property type="nucleotide sequence ID" value="NZ_AP025464.1"/>
</dbReference>
<dbReference type="InterPro" id="IPR019546">
    <property type="entry name" value="TAT_signal_bac_arc"/>
</dbReference>
<dbReference type="Pfam" id="PF07394">
    <property type="entry name" value="DUF1501"/>
    <property type="match status" value="1"/>
</dbReference>
<dbReference type="InterPro" id="IPR010869">
    <property type="entry name" value="DUF1501"/>
</dbReference>
<keyword evidence="4" id="KW-1185">Reference proteome</keyword>
<dbReference type="PROSITE" id="PS51318">
    <property type="entry name" value="TAT"/>
    <property type="match status" value="1"/>
</dbReference>
<dbReference type="InterPro" id="IPR006311">
    <property type="entry name" value="TAT_signal"/>
</dbReference>
<reference evidence="4" key="1">
    <citation type="submission" date="2016-06" db="EMBL/GenBank/DDBJ databases">
        <authorList>
            <person name="Rodrigo-Torres L."/>
            <person name="Arahal D.R."/>
        </authorList>
    </citation>
    <scope>NUCLEOTIDE SEQUENCE [LARGE SCALE GENOMIC DNA]</scope>
    <source>
        <strain evidence="4">CECT 7224</strain>
    </source>
</reference>
<gene>
    <name evidence="3" type="ORF">VCE7224_04186</name>
</gene>
<proteinExistence type="predicted"/>
<evidence type="ECO:0000313" key="4">
    <source>
        <dbReference type="Proteomes" id="UP000092819"/>
    </source>
</evidence>
<evidence type="ECO:0000313" key="3">
    <source>
        <dbReference type="EMBL" id="SBT15397.1"/>
    </source>
</evidence>
<feature type="chain" id="PRO_5008676774" evidence="2">
    <location>
        <begin position="31"/>
        <end position="446"/>
    </location>
</feature>
<evidence type="ECO:0000256" key="2">
    <source>
        <dbReference type="SAM" id="SignalP"/>
    </source>
</evidence>
<organism evidence="3 4">
    <name type="scientific">Vibrio celticus</name>
    <dbReference type="NCBI Taxonomy" id="446372"/>
    <lineage>
        <taxon>Bacteria</taxon>
        <taxon>Pseudomonadati</taxon>
        <taxon>Pseudomonadota</taxon>
        <taxon>Gammaproteobacteria</taxon>
        <taxon>Vibrionales</taxon>
        <taxon>Vibrionaceae</taxon>
        <taxon>Vibrio</taxon>
    </lineage>
</organism>
<dbReference type="EMBL" id="FLQZ01000121">
    <property type="protein sequence ID" value="SBT15397.1"/>
    <property type="molecule type" value="Genomic_DNA"/>
</dbReference>
<dbReference type="PANTHER" id="PTHR43737:SF1">
    <property type="entry name" value="DUF1501 DOMAIN-CONTAINING PROTEIN"/>
    <property type="match status" value="1"/>
</dbReference>
<sequence length="446" mass="49171">MSISRRRFLQGTAAAAGVTVLNFTSMPAYAHLFNDCNDGRYKALIGIDFAGGNDGFNMIIPQSDSVYTNYQRLRGNLQIGKGDGENLTNEFNLNPALDAMAELWNKNELLPILNVGPLIVPRGESGLTDELKPAHLFSHNHQSAMVQTSSRVSLDKQGFGANGEIALGSTSRGFEGYSPLFDIGGGQEWTNNLNMQSNKVGSSAPHDIFINNESNRDKRLFERIQQQNNYQHVFQRHYAKLAANAPDTHGKMSDIFNTVLDASIVFPETAIGRQLEAVVKLILNQEAFGQQRQYFSCKLGGFDTHSNQLAQQSQLLMEYSEAITVFHQALRLYKLDSQVTSFTHSEFGRTLIPNANGGSDHGWGSHSFVIGGAVSGKRFVGAYPSLEEGSDHLLSRGRVIPTTSTDQVHATLLSWLGLRNEDITNIFPALESDEFTEKTLDIFSCV</sequence>
<accession>A0A1C3JJW9</accession>